<dbReference type="PROSITE" id="PS51077">
    <property type="entry name" value="HTH_ICLR"/>
    <property type="match status" value="1"/>
</dbReference>
<evidence type="ECO:0000259" key="4">
    <source>
        <dbReference type="PROSITE" id="PS51077"/>
    </source>
</evidence>
<dbReference type="InterPro" id="IPR050707">
    <property type="entry name" value="HTH_MetabolicPath_Reg"/>
</dbReference>
<dbReference type="InterPro" id="IPR005471">
    <property type="entry name" value="Tscrpt_reg_IclR_N"/>
</dbReference>
<dbReference type="AlphaFoldDB" id="A0A2R4XG67"/>
<feature type="domain" description="HTH iclR-type" evidence="4">
    <location>
        <begin position="34"/>
        <end position="96"/>
    </location>
</feature>
<dbReference type="SUPFAM" id="SSF55781">
    <property type="entry name" value="GAF domain-like"/>
    <property type="match status" value="1"/>
</dbReference>
<dbReference type="InterPro" id="IPR036388">
    <property type="entry name" value="WH-like_DNA-bd_sf"/>
</dbReference>
<evidence type="ECO:0000259" key="5">
    <source>
        <dbReference type="PROSITE" id="PS51078"/>
    </source>
</evidence>
<dbReference type="SUPFAM" id="SSF46785">
    <property type="entry name" value="Winged helix' DNA-binding domain"/>
    <property type="match status" value="1"/>
</dbReference>
<protein>
    <submittedName>
        <fullName evidence="6">IclR family transcriptional regulator</fullName>
    </submittedName>
</protein>
<evidence type="ECO:0000256" key="1">
    <source>
        <dbReference type="ARBA" id="ARBA00023015"/>
    </source>
</evidence>
<keyword evidence="3" id="KW-0804">Transcription</keyword>
<keyword evidence="2" id="KW-0238">DNA-binding</keyword>
<dbReference type="InterPro" id="IPR036390">
    <property type="entry name" value="WH_DNA-bd_sf"/>
</dbReference>
<dbReference type="GO" id="GO:0045892">
    <property type="term" value="P:negative regulation of DNA-templated transcription"/>
    <property type="evidence" value="ECO:0007669"/>
    <property type="project" value="TreeGrafter"/>
</dbReference>
<gene>
    <name evidence="6" type="ORF">DBV39_02685</name>
</gene>
<keyword evidence="7" id="KW-1185">Reference proteome</keyword>
<keyword evidence="1" id="KW-0805">Transcription regulation</keyword>
<accession>A0A2R4XG67</accession>
<evidence type="ECO:0000313" key="7">
    <source>
        <dbReference type="Proteomes" id="UP000244571"/>
    </source>
</evidence>
<dbReference type="InterPro" id="IPR029016">
    <property type="entry name" value="GAF-like_dom_sf"/>
</dbReference>
<dbReference type="SMART" id="SM00346">
    <property type="entry name" value="HTH_ICLR"/>
    <property type="match status" value="1"/>
</dbReference>
<evidence type="ECO:0000256" key="3">
    <source>
        <dbReference type="ARBA" id="ARBA00023163"/>
    </source>
</evidence>
<sequence>MMSPWQGYLTYAPTSPVNEPTTKVAPPKKAPSLDSTVVKGFELVEFLADQDEPIGVSSIATHFGWQKSNVHRLLSTLKALGYVRQDTSTSRYEISLKTWELGVKVLGRNVIKRCAQPSMHALNRQFSENVNLSILVGKEVLYLDNVLSPYPLRTTASPGSRVPAVFPASGKAILAFREDARAVCQEIISSHPQARDLDVEKLLTELEKIRQTGYAISLSGWRLNVNSIAAPILNRSGKSVAAIGISGPSERMTEDVIEGMTSALLHAANQVSEIYAGPGSADF</sequence>
<dbReference type="GO" id="GO:0003700">
    <property type="term" value="F:DNA-binding transcription factor activity"/>
    <property type="evidence" value="ECO:0007669"/>
    <property type="project" value="TreeGrafter"/>
</dbReference>
<evidence type="ECO:0000313" key="6">
    <source>
        <dbReference type="EMBL" id="AWB32802.1"/>
    </source>
</evidence>
<dbReference type="Pfam" id="PF09339">
    <property type="entry name" value="HTH_IclR"/>
    <property type="match status" value="1"/>
</dbReference>
<dbReference type="Gene3D" id="1.10.10.10">
    <property type="entry name" value="Winged helix-like DNA-binding domain superfamily/Winged helix DNA-binding domain"/>
    <property type="match status" value="1"/>
</dbReference>
<dbReference type="EMBL" id="CP028901">
    <property type="protein sequence ID" value="AWB32802.1"/>
    <property type="molecule type" value="Genomic_DNA"/>
</dbReference>
<name>A0A2R4XG67_9BURK</name>
<dbReference type="Pfam" id="PF01614">
    <property type="entry name" value="IclR_C"/>
    <property type="match status" value="1"/>
</dbReference>
<dbReference type="Gene3D" id="3.30.450.40">
    <property type="match status" value="1"/>
</dbReference>
<dbReference type="PANTHER" id="PTHR30136:SF24">
    <property type="entry name" value="HTH-TYPE TRANSCRIPTIONAL REPRESSOR ALLR"/>
    <property type="match status" value="1"/>
</dbReference>
<dbReference type="PANTHER" id="PTHR30136">
    <property type="entry name" value="HELIX-TURN-HELIX TRANSCRIPTIONAL REGULATOR, ICLR FAMILY"/>
    <property type="match status" value="1"/>
</dbReference>
<dbReference type="InterPro" id="IPR014757">
    <property type="entry name" value="Tscrpt_reg_IclR_C"/>
</dbReference>
<proteinExistence type="predicted"/>
<dbReference type="KEGG" id="boz:DBV39_02685"/>
<dbReference type="PROSITE" id="PS51078">
    <property type="entry name" value="ICLR_ED"/>
    <property type="match status" value="1"/>
</dbReference>
<reference evidence="6 7" key="1">
    <citation type="submission" date="2018-04" db="EMBL/GenBank/DDBJ databases">
        <title>Bordetella sp. HZ20 isolated from seawater.</title>
        <authorList>
            <person name="Sun C."/>
        </authorList>
    </citation>
    <scope>NUCLEOTIDE SEQUENCE [LARGE SCALE GENOMIC DNA]</scope>
    <source>
        <strain evidence="6 7">HZ20</strain>
    </source>
</reference>
<evidence type="ECO:0000256" key="2">
    <source>
        <dbReference type="ARBA" id="ARBA00023125"/>
    </source>
</evidence>
<organism evidence="6 7">
    <name type="scientific">Orrella marina</name>
    <dbReference type="NCBI Taxonomy" id="2163011"/>
    <lineage>
        <taxon>Bacteria</taxon>
        <taxon>Pseudomonadati</taxon>
        <taxon>Pseudomonadota</taxon>
        <taxon>Betaproteobacteria</taxon>
        <taxon>Burkholderiales</taxon>
        <taxon>Alcaligenaceae</taxon>
        <taxon>Orrella</taxon>
    </lineage>
</organism>
<dbReference type="Proteomes" id="UP000244571">
    <property type="component" value="Chromosome"/>
</dbReference>
<dbReference type="GO" id="GO:0003677">
    <property type="term" value="F:DNA binding"/>
    <property type="evidence" value="ECO:0007669"/>
    <property type="project" value="UniProtKB-KW"/>
</dbReference>
<feature type="domain" description="IclR-ED" evidence="5">
    <location>
        <begin position="97"/>
        <end position="277"/>
    </location>
</feature>